<sequence>MQTWLSRMPNSRSHYRSRSSRHHVHGPQHPRRHRRHRHEYEYAPHVAEDDRSPDGDIADDNVDAQLSGWVNPSWVEGDPDVSYTNSSVYSTRPPSDRMMVASDETLDGSQYDFHRTSGDPTWDEQQGFYHHSPHDWTQNSMPPATSSQMEASLDLLETAFDQEAPTPSWEYQPGQAWAVSAPQDQIAEADMSNRIRRMSTRARQGSAVFPNEGYNAVAASSINQPDGVGDHDSSDSSGGTSPVNREEYVHGFVNGEDVPWSSERAPRRWPY</sequence>
<keyword evidence="2" id="KW-1185">Reference proteome</keyword>
<comment type="caution">
    <text evidence="1">The sequence shown here is derived from an EMBL/GenBank/DDBJ whole genome shotgun (WGS) entry which is preliminary data.</text>
</comment>
<evidence type="ECO:0000313" key="2">
    <source>
        <dbReference type="Proteomes" id="UP001153332"/>
    </source>
</evidence>
<organism evidence="1 2">
    <name type="scientific">Lasiodiplodia mahajangana</name>
    <dbReference type="NCBI Taxonomy" id="1108764"/>
    <lineage>
        <taxon>Eukaryota</taxon>
        <taxon>Fungi</taxon>
        <taxon>Dikarya</taxon>
        <taxon>Ascomycota</taxon>
        <taxon>Pezizomycotina</taxon>
        <taxon>Dothideomycetes</taxon>
        <taxon>Dothideomycetes incertae sedis</taxon>
        <taxon>Botryosphaeriales</taxon>
        <taxon>Botryosphaeriaceae</taxon>
        <taxon>Lasiodiplodia</taxon>
    </lineage>
</organism>
<dbReference type="EMBL" id="JAPUUL010000853">
    <property type="protein sequence ID" value="KAJ8129140.1"/>
    <property type="molecule type" value="Genomic_DNA"/>
</dbReference>
<accession>A0ACC2JNR5</accession>
<reference evidence="1" key="1">
    <citation type="submission" date="2022-12" db="EMBL/GenBank/DDBJ databases">
        <title>Genome Sequence of Lasiodiplodia mahajangana.</title>
        <authorList>
            <person name="Buettner E."/>
        </authorList>
    </citation>
    <scope>NUCLEOTIDE SEQUENCE</scope>
    <source>
        <strain evidence="1">VT137</strain>
    </source>
</reference>
<protein>
    <submittedName>
        <fullName evidence="1">Uncharacterized protein</fullName>
    </submittedName>
</protein>
<dbReference type="Proteomes" id="UP001153332">
    <property type="component" value="Unassembled WGS sequence"/>
</dbReference>
<gene>
    <name evidence="1" type="ORF">O1611_g4494</name>
</gene>
<name>A0ACC2JNR5_9PEZI</name>
<proteinExistence type="predicted"/>
<evidence type="ECO:0000313" key="1">
    <source>
        <dbReference type="EMBL" id="KAJ8129140.1"/>
    </source>
</evidence>